<evidence type="ECO:0000313" key="1">
    <source>
        <dbReference type="EMBL" id="DAD78777.1"/>
    </source>
</evidence>
<reference evidence="1" key="1">
    <citation type="journal article" date="2021" name="Proc. Natl. Acad. Sci. U.S.A.">
        <title>A Catalog of Tens of Thousands of Viruses from Human Metagenomes Reveals Hidden Associations with Chronic Diseases.</title>
        <authorList>
            <person name="Tisza M.J."/>
            <person name="Buck C.B."/>
        </authorList>
    </citation>
    <scope>NUCLEOTIDE SEQUENCE</scope>
    <source>
        <strain evidence="1">CtfvB24</strain>
    </source>
</reference>
<protein>
    <submittedName>
        <fullName evidence="1">Uncharacterized protein</fullName>
    </submittedName>
</protein>
<name>A0A8S5M8U9_9CAUD</name>
<dbReference type="EMBL" id="BK014851">
    <property type="protein sequence ID" value="DAD78777.1"/>
    <property type="molecule type" value="Genomic_DNA"/>
</dbReference>
<organism evidence="1">
    <name type="scientific">Myoviridae sp. ctfvB24</name>
    <dbReference type="NCBI Taxonomy" id="2826679"/>
    <lineage>
        <taxon>Viruses</taxon>
        <taxon>Duplodnaviria</taxon>
        <taxon>Heunggongvirae</taxon>
        <taxon>Uroviricota</taxon>
        <taxon>Caudoviricetes</taxon>
    </lineage>
</organism>
<accession>A0A8S5M8U9</accession>
<sequence>MTFGTLPINARPLPASNAQLLNIAVVVTISG</sequence>
<proteinExistence type="predicted"/>